<protein>
    <submittedName>
        <fullName evidence="1">Uncharacterized protein</fullName>
    </submittedName>
</protein>
<gene>
    <name evidence="1" type="ORF">H2199_000747</name>
</gene>
<proteinExistence type="predicted"/>
<evidence type="ECO:0000313" key="1">
    <source>
        <dbReference type="EMBL" id="KAJ9648834.1"/>
    </source>
</evidence>
<comment type="caution">
    <text evidence="1">The sequence shown here is derived from an EMBL/GenBank/DDBJ whole genome shotgun (WGS) entry which is preliminary data.</text>
</comment>
<accession>A0ACC2ZMQ0</accession>
<reference evidence="1" key="1">
    <citation type="submission" date="2022-10" db="EMBL/GenBank/DDBJ databases">
        <title>Culturing micro-colonial fungi from biological soil crusts in the Mojave desert and describing Neophaeococcomyces mojavensis, and introducing the new genera and species Taxawa tesnikishii.</title>
        <authorList>
            <person name="Kurbessoian T."/>
            <person name="Stajich J.E."/>
        </authorList>
    </citation>
    <scope>NUCLEOTIDE SEQUENCE</scope>
    <source>
        <strain evidence="1">JES_115</strain>
    </source>
</reference>
<sequence length="173" mass="17675">MPLDVGTTQTSPPLRRTIAGVGPGDAGIQSRELARTAAPDRAASIGTRSTGIVVSPRQAWPPQRSQAWLNEPEAEANPTTAGTNAHAAEAAFALACLSQLLVLVNTAVIPSTSIQPRATTGGAVVEDEGAHPGPRAAQDIGAAIVRAEAAVAAVVRVALDESLRQPRSLALQV</sequence>
<dbReference type="Proteomes" id="UP001172680">
    <property type="component" value="Unassembled WGS sequence"/>
</dbReference>
<dbReference type="EMBL" id="JAPDRP010000002">
    <property type="protein sequence ID" value="KAJ9648834.1"/>
    <property type="molecule type" value="Genomic_DNA"/>
</dbReference>
<name>A0ACC2ZMQ0_9PEZI</name>
<evidence type="ECO:0000313" key="2">
    <source>
        <dbReference type="Proteomes" id="UP001172680"/>
    </source>
</evidence>
<organism evidence="1 2">
    <name type="scientific">Coniosporium tulheliwenetii</name>
    <dbReference type="NCBI Taxonomy" id="3383036"/>
    <lineage>
        <taxon>Eukaryota</taxon>
        <taxon>Fungi</taxon>
        <taxon>Dikarya</taxon>
        <taxon>Ascomycota</taxon>
        <taxon>Pezizomycotina</taxon>
        <taxon>Dothideomycetes</taxon>
        <taxon>Dothideomycetes incertae sedis</taxon>
        <taxon>Coniosporium</taxon>
    </lineage>
</organism>
<keyword evidence="2" id="KW-1185">Reference proteome</keyword>